<dbReference type="Pfam" id="PF12706">
    <property type="entry name" value="Lactamase_B_2"/>
    <property type="match status" value="1"/>
</dbReference>
<feature type="domain" description="Metallo-beta-lactamase" evidence="1">
    <location>
        <begin position="443"/>
        <end position="674"/>
    </location>
</feature>
<dbReference type="EMBL" id="LACI01001219">
    <property type="protein sequence ID" value="KJU84950.1"/>
    <property type="molecule type" value="Genomic_DNA"/>
</dbReference>
<comment type="caution">
    <text evidence="2">The sequence shown here is derived from an EMBL/GenBank/DDBJ whole genome shotgun (WGS) entry which is preliminary data.</text>
</comment>
<evidence type="ECO:0000313" key="3">
    <source>
        <dbReference type="Proteomes" id="UP000033423"/>
    </source>
</evidence>
<reference evidence="2 3" key="1">
    <citation type="submission" date="2015-02" db="EMBL/GenBank/DDBJ databases">
        <title>Single-cell genomics of uncultivated deep-branching MTB reveals a conserved set of magnetosome genes.</title>
        <authorList>
            <person name="Kolinko S."/>
            <person name="Richter M."/>
            <person name="Glockner F.O."/>
            <person name="Brachmann A."/>
            <person name="Schuler D."/>
        </authorList>
    </citation>
    <scope>NUCLEOTIDE SEQUENCE [LARGE SCALE GENOMIC DNA]</scope>
    <source>
        <strain evidence="2">TM-1</strain>
    </source>
</reference>
<dbReference type="InterPro" id="IPR036866">
    <property type="entry name" value="RibonucZ/Hydroxyglut_hydro"/>
</dbReference>
<dbReference type="SUPFAM" id="SSF52540">
    <property type="entry name" value="P-loop containing nucleoside triphosphate hydrolases"/>
    <property type="match status" value="1"/>
</dbReference>
<evidence type="ECO:0000313" key="2">
    <source>
        <dbReference type="EMBL" id="KJU84950.1"/>
    </source>
</evidence>
<dbReference type="Gene3D" id="3.60.15.10">
    <property type="entry name" value="Ribonuclease Z/Hydroxyacylglutathione hydrolase-like"/>
    <property type="match status" value="1"/>
</dbReference>
<dbReference type="Gene3D" id="3.40.50.300">
    <property type="entry name" value="P-loop containing nucleotide triphosphate hydrolases"/>
    <property type="match status" value="1"/>
</dbReference>
<accession>A0A0F3GSI2</accession>
<evidence type="ECO:0000259" key="1">
    <source>
        <dbReference type="Pfam" id="PF12706"/>
    </source>
</evidence>
<dbReference type="InterPro" id="IPR027417">
    <property type="entry name" value="P-loop_NTPase"/>
</dbReference>
<proteinExistence type="predicted"/>
<protein>
    <submittedName>
        <fullName evidence="2">Beta-lactamase-like domain protein</fullName>
    </submittedName>
</protein>
<gene>
    <name evidence="2" type="ORF">MBAV_002852</name>
</gene>
<dbReference type="SUPFAM" id="SSF56281">
    <property type="entry name" value="Metallo-hydrolase/oxidoreductase"/>
    <property type="match status" value="1"/>
</dbReference>
<dbReference type="AlphaFoldDB" id="A0A0F3GSI2"/>
<keyword evidence="3" id="KW-1185">Reference proteome</keyword>
<organism evidence="2 3">
    <name type="scientific">Candidatus Magnetobacterium bavaricum</name>
    <dbReference type="NCBI Taxonomy" id="29290"/>
    <lineage>
        <taxon>Bacteria</taxon>
        <taxon>Pseudomonadati</taxon>
        <taxon>Nitrospirota</taxon>
        <taxon>Thermodesulfovibrionia</taxon>
        <taxon>Thermodesulfovibrionales</taxon>
        <taxon>Candidatus Magnetobacteriaceae</taxon>
        <taxon>Candidatus Magnetobacterium</taxon>
    </lineage>
</organism>
<dbReference type="Proteomes" id="UP000033423">
    <property type="component" value="Unassembled WGS sequence"/>
</dbReference>
<sequence length="776" mass="89299">MDIDELKKRNNYSEPVDKLSELLLKKDVLESIKTKILENKKSVLLNSMPKTGKSSIIRCLGESFADNKYMWNIIDLKDAGDLDNLINKLVLSLSSKLKKSLSRDDSDDHSLILINEELVKNDNYIVTVFDHFDEILRLSNEKQNNIYSRLRAITSTDRPKHPNLLFIFCINARYQTHRQIGYDPSKLIDTLLPPVSLTIKKNEWDINAQRNMLRTHLLEGLTVADPLVNRIIDYCGPNMYLAKLFISNLLSSDSVQSKQEITETDIDKVYSDLVGCNASFPIDTKIIHKDDEQDLRDWLASSKHGVSSLIARRLLWELPGNKIDFVSPLIKEWCINTPYKEKLQEIKEDISKTIKNEQYTDLQQIADAAYKNKDTLAEPYFKQTKKVHLQANHITLIPARRWNSSTPVYPPTDYVFEGKSNINDYIGKKIGGGYFLVAHGLGIVIDPGYNFLEILYLSHEYTVKDIDVIIITHDHPDHHADLPNILAMKFESYQRMPKDRRDKLRLFLNESCNRLYLTMLNYYRDVVDIEHIITCNDKTPISLLKKNNDYLTFIPIKAYHKEIFDYLKEKDGYESMALGLVFSIKLKSDNDFKIAITGDTSFPDIDNDHAYNVMDFVKSFEGSDILICHLGSIEYDFTRPEQTIDIGDVRYQGGHLGINGCARLVNMLDKKPTVVLITEFGQELDSNIRTQVTQLIGKLIDNENNIFPTDINTRIEIDDNRDIKLFCSKWVDKKKKCNDKKLACDKSGYLEIGNIDYKNKDGFINYLPSAQCPGKK</sequence>
<dbReference type="InterPro" id="IPR001279">
    <property type="entry name" value="Metallo-B-lactamas"/>
</dbReference>
<name>A0A0F3GSI2_9BACT</name>